<proteinExistence type="predicted"/>
<sequence>MRRSARDASRLVSCSKRSLPTAALPTAAPAVLAPVNAADVVLGLPADWRKAIMRPALREAMSYEGLRPGYVCVCARGGELGELPVLRPSDDCKTSAKLDVKVDDLALFNKSVDRARAA</sequence>
<evidence type="ECO:0000313" key="1">
    <source>
        <dbReference type="EMBL" id="EJD36353.1"/>
    </source>
</evidence>
<accession>J0CYH4</accession>
<gene>
    <name evidence="1" type="ORF">AURDEDRAFT_174550</name>
</gene>
<dbReference type="Proteomes" id="UP000006514">
    <property type="component" value="Unassembled WGS sequence"/>
</dbReference>
<dbReference type="InParanoid" id="J0CYH4"/>
<organism evidence="1 2">
    <name type="scientific">Auricularia subglabra (strain TFB-10046 / SS5)</name>
    <name type="common">White-rot fungus</name>
    <name type="synonym">Auricularia delicata (strain TFB10046)</name>
    <dbReference type="NCBI Taxonomy" id="717982"/>
    <lineage>
        <taxon>Eukaryota</taxon>
        <taxon>Fungi</taxon>
        <taxon>Dikarya</taxon>
        <taxon>Basidiomycota</taxon>
        <taxon>Agaricomycotina</taxon>
        <taxon>Agaricomycetes</taxon>
        <taxon>Auriculariales</taxon>
        <taxon>Auriculariaceae</taxon>
        <taxon>Auricularia</taxon>
    </lineage>
</organism>
<protein>
    <submittedName>
        <fullName evidence="1">Uncharacterized protein</fullName>
    </submittedName>
</protein>
<dbReference type="AlphaFoldDB" id="J0CYH4"/>
<reference evidence="2" key="1">
    <citation type="journal article" date="2012" name="Science">
        <title>The Paleozoic origin of enzymatic lignin decomposition reconstructed from 31 fungal genomes.</title>
        <authorList>
            <person name="Floudas D."/>
            <person name="Binder M."/>
            <person name="Riley R."/>
            <person name="Barry K."/>
            <person name="Blanchette R.A."/>
            <person name="Henrissat B."/>
            <person name="Martinez A.T."/>
            <person name="Otillar R."/>
            <person name="Spatafora J.W."/>
            <person name="Yadav J.S."/>
            <person name="Aerts A."/>
            <person name="Benoit I."/>
            <person name="Boyd A."/>
            <person name="Carlson A."/>
            <person name="Copeland A."/>
            <person name="Coutinho P.M."/>
            <person name="de Vries R.P."/>
            <person name="Ferreira P."/>
            <person name="Findley K."/>
            <person name="Foster B."/>
            <person name="Gaskell J."/>
            <person name="Glotzer D."/>
            <person name="Gorecki P."/>
            <person name="Heitman J."/>
            <person name="Hesse C."/>
            <person name="Hori C."/>
            <person name="Igarashi K."/>
            <person name="Jurgens J.A."/>
            <person name="Kallen N."/>
            <person name="Kersten P."/>
            <person name="Kohler A."/>
            <person name="Kuees U."/>
            <person name="Kumar T.K.A."/>
            <person name="Kuo A."/>
            <person name="LaButti K."/>
            <person name="Larrondo L.F."/>
            <person name="Lindquist E."/>
            <person name="Ling A."/>
            <person name="Lombard V."/>
            <person name="Lucas S."/>
            <person name="Lundell T."/>
            <person name="Martin R."/>
            <person name="McLaughlin D.J."/>
            <person name="Morgenstern I."/>
            <person name="Morin E."/>
            <person name="Murat C."/>
            <person name="Nagy L.G."/>
            <person name="Nolan M."/>
            <person name="Ohm R.A."/>
            <person name="Patyshakuliyeva A."/>
            <person name="Rokas A."/>
            <person name="Ruiz-Duenas F.J."/>
            <person name="Sabat G."/>
            <person name="Salamov A."/>
            <person name="Samejima M."/>
            <person name="Schmutz J."/>
            <person name="Slot J.C."/>
            <person name="St John F."/>
            <person name="Stenlid J."/>
            <person name="Sun H."/>
            <person name="Sun S."/>
            <person name="Syed K."/>
            <person name="Tsang A."/>
            <person name="Wiebenga A."/>
            <person name="Young D."/>
            <person name="Pisabarro A."/>
            <person name="Eastwood D.C."/>
            <person name="Martin F."/>
            <person name="Cullen D."/>
            <person name="Grigoriev I.V."/>
            <person name="Hibbett D.S."/>
        </authorList>
    </citation>
    <scope>NUCLEOTIDE SEQUENCE [LARGE SCALE GENOMIC DNA]</scope>
    <source>
        <strain evidence="2">TFB10046</strain>
    </source>
</reference>
<keyword evidence="2" id="KW-1185">Reference proteome</keyword>
<dbReference type="KEGG" id="adl:AURDEDRAFT_174550"/>
<dbReference type="EMBL" id="JH687863">
    <property type="protein sequence ID" value="EJD36353.1"/>
    <property type="molecule type" value="Genomic_DNA"/>
</dbReference>
<name>J0CYH4_AURST</name>
<evidence type="ECO:0000313" key="2">
    <source>
        <dbReference type="Proteomes" id="UP000006514"/>
    </source>
</evidence>